<reference evidence="3" key="1">
    <citation type="submission" date="2020-10" db="EMBL/GenBank/DDBJ databases">
        <authorList>
            <person name="Gilroy R."/>
        </authorList>
    </citation>
    <scope>NUCLEOTIDE SEQUENCE</scope>
    <source>
        <strain evidence="3">4920</strain>
    </source>
</reference>
<evidence type="ECO:0000313" key="4">
    <source>
        <dbReference type="Proteomes" id="UP000886743"/>
    </source>
</evidence>
<name>A0A9D1SZX0_9FIRM</name>
<evidence type="ECO:0000256" key="2">
    <source>
        <dbReference type="SAM" id="Phobius"/>
    </source>
</evidence>
<dbReference type="NCBIfam" id="TIGR02867">
    <property type="entry name" value="spore_II_P"/>
    <property type="match status" value="1"/>
</dbReference>
<comment type="caution">
    <text evidence="3">The sequence shown here is derived from an EMBL/GenBank/DDBJ whole genome shotgun (WGS) entry which is preliminary data.</text>
</comment>
<dbReference type="InterPro" id="IPR010897">
    <property type="entry name" value="Spore_II_P"/>
</dbReference>
<feature type="transmembrane region" description="Helical" evidence="2">
    <location>
        <begin position="20"/>
        <end position="45"/>
    </location>
</feature>
<organism evidence="3 4">
    <name type="scientific">Candidatus Aphodoplasma excrementigallinarum</name>
    <dbReference type="NCBI Taxonomy" id="2840673"/>
    <lineage>
        <taxon>Bacteria</taxon>
        <taxon>Bacillati</taxon>
        <taxon>Bacillota</taxon>
        <taxon>Clostridia</taxon>
        <taxon>Eubacteriales</taxon>
        <taxon>Candidatus Aphodoplasma</taxon>
    </lineage>
</organism>
<gene>
    <name evidence="3" type="ORF">IAC74_06395</name>
</gene>
<dbReference type="EMBL" id="DVOF01000187">
    <property type="protein sequence ID" value="HIV03188.1"/>
    <property type="molecule type" value="Genomic_DNA"/>
</dbReference>
<keyword evidence="2" id="KW-0472">Membrane</keyword>
<keyword evidence="2" id="KW-0812">Transmembrane</keyword>
<evidence type="ECO:0000313" key="3">
    <source>
        <dbReference type="EMBL" id="HIV03188.1"/>
    </source>
</evidence>
<dbReference type="Pfam" id="PF07454">
    <property type="entry name" value="SpoIIP"/>
    <property type="match status" value="1"/>
</dbReference>
<keyword evidence="2" id="KW-1133">Transmembrane helix</keyword>
<feature type="region of interest" description="Disordered" evidence="1">
    <location>
        <begin position="118"/>
        <end position="140"/>
    </location>
</feature>
<reference evidence="3" key="2">
    <citation type="journal article" date="2021" name="PeerJ">
        <title>Extensive microbial diversity within the chicken gut microbiome revealed by metagenomics and culture.</title>
        <authorList>
            <person name="Gilroy R."/>
            <person name="Ravi A."/>
            <person name="Getino M."/>
            <person name="Pursley I."/>
            <person name="Horton D.L."/>
            <person name="Alikhan N.F."/>
            <person name="Baker D."/>
            <person name="Gharbi K."/>
            <person name="Hall N."/>
            <person name="Watson M."/>
            <person name="Adriaenssens E.M."/>
            <person name="Foster-Nyarko E."/>
            <person name="Jarju S."/>
            <person name="Secka A."/>
            <person name="Antonio M."/>
            <person name="Oren A."/>
            <person name="Chaudhuri R.R."/>
            <person name="La Ragione R."/>
            <person name="Hildebrand F."/>
            <person name="Pallen M.J."/>
        </authorList>
    </citation>
    <scope>NUCLEOTIDE SEQUENCE</scope>
    <source>
        <strain evidence="3">4920</strain>
    </source>
</reference>
<evidence type="ECO:0000256" key="1">
    <source>
        <dbReference type="SAM" id="MobiDB-lite"/>
    </source>
</evidence>
<dbReference type="Proteomes" id="UP000886743">
    <property type="component" value="Unassembled WGS sequence"/>
</dbReference>
<feature type="compositionally biased region" description="Low complexity" evidence="1">
    <location>
        <begin position="118"/>
        <end position="127"/>
    </location>
</feature>
<protein>
    <submittedName>
        <fullName evidence="3">Stage II sporulation protein P</fullName>
    </submittedName>
</protein>
<proteinExistence type="predicted"/>
<dbReference type="AlphaFoldDB" id="A0A9D1SZX0"/>
<sequence>MCKNGSMRKFKTIVVDKSSLYTALAILSSAALLVYGAIACAGFLFSHLSITDEENLLARASLESAIPALGDSGARQTLAKKAANALLGFDISDPKTILYSQIGGLKIANAQAADAQTAKNAQAESTPAPSPTPAAEDDGERYPIVETSSVVGGIANTGTNKSLYVNNETSFDIDINSLLNEPLAIQKQDGPLVLIVHTHTTESYTPSGQYSYSPEESTRTQDKNFNVVRVGDGIAAELQAAGINVIHDTSINDYPSYNGSYKKTLGVIESYLAQYPSIQVVLDVHRDGMTSADGTKYKVTADIGGEKAAQVMVLCGSSEGGLSHPDWLENLKLGLRIQDVLTTDYEGLARPLHLVKERYNQHATKGSMILEVGTDGNTLDEALVTAKYVGRAIAKVLNSL</sequence>
<accession>A0A9D1SZX0</accession>